<dbReference type="PROSITE" id="PS51332">
    <property type="entry name" value="B12_BINDING"/>
    <property type="match status" value="1"/>
</dbReference>
<keyword evidence="3" id="KW-0479">Metal-binding</keyword>
<dbReference type="InterPro" id="IPR006158">
    <property type="entry name" value="Cobalamin-bd"/>
</dbReference>
<evidence type="ECO:0000259" key="6">
    <source>
        <dbReference type="PROSITE" id="PS51332"/>
    </source>
</evidence>
<dbReference type="GO" id="GO:0031419">
    <property type="term" value="F:cobalamin binding"/>
    <property type="evidence" value="ECO:0007669"/>
    <property type="project" value="InterPro"/>
</dbReference>
<protein>
    <submittedName>
        <fullName evidence="8">B12-binding domain-containing radical SAM protein</fullName>
    </submittedName>
</protein>
<dbReference type="Pfam" id="PF13282">
    <property type="entry name" value="DUF4070"/>
    <property type="match status" value="1"/>
</dbReference>
<dbReference type="Gene3D" id="3.80.30.20">
    <property type="entry name" value="tm_1862 like domain"/>
    <property type="match status" value="1"/>
</dbReference>
<dbReference type="SUPFAM" id="SSF102114">
    <property type="entry name" value="Radical SAM enzymes"/>
    <property type="match status" value="1"/>
</dbReference>
<dbReference type="SFLD" id="SFLDF00303">
    <property type="entry name" value="hopanoid_C2-methyltransferase"/>
    <property type="match status" value="1"/>
</dbReference>
<keyword evidence="9" id="KW-1185">Reference proteome</keyword>
<dbReference type="InterPro" id="IPR025274">
    <property type="entry name" value="DUF4070"/>
</dbReference>
<dbReference type="PANTHER" id="PTHR43409:SF3">
    <property type="entry name" value="HYPOTHETICAL METHYLTRANSFERASE"/>
    <property type="match status" value="1"/>
</dbReference>
<dbReference type="GO" id="GO:0051536">
    <property type="term" value="F:iron-sulfur cluster binding"/>
    <property type="evidence" value="ECO:0007669"/>
    <property type="project" value="UniProtKB-KW"/>
</dbReference>
<dbReference type="SFLD" id="SFLDG01082">
    <property type="entry name" value="B12-binding_domain_containing"/>
    <property type="match status" value="1"/>
</dbReference>
<dbReference type="GO" id="GO:0046872">
    <property type="term" value="F:metal ion binding"/>
    <property type="evidence" value="ECO:0007669"/>
    <property type="project" value="UniProtKB-KW"/>
</dbReference>
<dbReference type="SUPFAM" id="SSF52242">
    <property type="entry name" value="Cobalamin (vitamin B12)-binding domain"/>
    <property type="match status" value="1"/>
</dbReference>
<dbReference type="GO" id="GO:0005829">
    <property type="term" value="C:cytosol"/>
    <property type="evidence" value="ECO:0007669"/>
    <property type="project" value="TreeGrafter"/>
</dbReference>
<evidence type="ECO:0000256" key="4">
    <source>
        <dbReference type="ARBA" id="ARBA00023004"/>
    </source>
</evidence>
<dbReference type="GO" id="GO:0003824">
    <property type="term" value="F:catalytic activity"/>
    <property type="evidence" value="ECO:0007669"/>
    <property type="project" value="InterPro"/>
</dbReference>
<evidence type="ECO:0000313" key="8">
    <source>
        <dbReference type="EMBL" id="GGF08979.1"/>
    </source>
</evidence>
<dbReference type="Gene3D" id="3.40.50.280">
    <property type="entry name" value="Cobalamin-binding domain"/>
    <property type="match status" value="1"/>
</dbReference>
<comment type="caution">
    <text evidence="8">The sequence shown here is derived from an EMBL/GenBank/DDBJ whole genome shotgun (WGS) entry which is preliminary data.</text>
</comment>
<dbReference type="PROSITE" id="PS51918">
    <property type="entry name" value="RADICAL_SAM"/>
    <property type="match status" value="1"/>
</dbReference>
<dbReference type="EMBL" id="BMJQ01000003">
    <property type="protein sequence ID" value="GGF08979.1"/>
    <property type="molecule type" value="Genomic_DNA"/>
</dbReference>
<dbReference type="InterPro" id="IPR023404">
    <property type="entry name" value="rSAM_horseshoe"/>
</dbReference>
<keyword evidence="2" id="KW-0949">S-adenosyl-L-methionine</keyword>
<dbReference type="CDD" id="cd01335">
    <property type="entry name" value="Radical_SAM"/>
    <property type="match status" value="1"/>
</dbReference>
<name>A0A8J3E170_9PROT</name>
<proteinExistence type="predicted"/>
<dbReference type="InterPro" id="IPR051198">
    <property type="entry name" value="BchE-like"/>
</dbReference>
<accession>A0A8J3E170</accession>
<dbReference type="SFLD" id="SFLDS00029">
    <property type="entry name" value="Radical_SAM"/>
    <property type="match status" value="1"/>
</dbReference>
<dbReference type="Pfam" id="PF04055">
    <property type="entry name" value="Radical_SAM"/>
    <property type="match status" value="1"/>
</dbReference>
<reference evidence="8" key="1">
    <citation type="journal article" date="2014" name="Int. J. Syst. Evol. Microbiol.">
        <title>Complete genome sequence of Corynebacterium casei LMG S-19264T (=DSM 44701T), isolated from a smear-ripened cheese.</title>
        <authorList>
            <consortium name="US DOE Joint Genome Institute (JGI-PGF)"/>
            <person name="Walter F."/>
            <person name="Albersmeier A."/>
            <person name="Kalinowski J."/>
            <person name="Ruckert C."/>
        </authorList>
    </citation>
    <scope>NUCLEOTIDE SEQUENCE</scope>
    <source>
        <strain evidence="8">CGMCC 1.15725</strain>
    </source>
</reference>
<keyword evidence="4" id="KW-0408">Iron</keyword>
<dbReference type="AlphaFoldDB" id="A0A8J3E170"/>
<evidence type="ECO:0000256" key="5">
    <source>
        <dbReference type="ARBA" id="ARBA00023014"/>
    </source>
</evidence>
<feature type="domain" description="B12-binding" evidence="6">
    <location>
        <begin position="1"/>
        <end position="140"/>
    </location>
</feature>
<sequence length="516" mass="58097">MADIVLINPRFEVSYWGLEHAMPYFGKRAVFPVAALPLLAALTPAGHSVTLIDENVEPIDFARCARADIVGLTGMSVQRFRMREILEELKQRGRFTIVGGPWVTLEEGYFEALADVIFVGEAEDTWPQFLADWTAGQPARRYEQAARTDMTRVPVPRFDLLQMRRYAFGSVQFSRGCPFTCEFCDIIVTFGRRPRLKAEAQVLAEIAALQTLGAEFVFIVDDNLIGNRHAIKPLLQVVAAWQAARGYPITFFTEASLDLADDPELLALMAEANIVTVFVGIESPNDAALIEAKKKQNLRGERSLVEKVHAIQAAGLEVWCGMILGFDHDDATIFEAHRRFLAEARIIHAMTGMLTALPKTPLHARLAREGRLDPADRSPYGTNVIPRLLGRDELKRGYVGLMQALYAPTAYFDRFEDLFLGARLSFNATRRRYWATHPWQGALAALRALVQAVAILGRLQWRIEEAALRREYRRRLIALLRVRREPEMLLVYAMKCAIHAHVHALTRDEAAVGNTF</sequence>
<gene>
    <name evidence="8" type="ORF">GCM10011611_13050</name>
</gene>
<dbReference type="InterPro" id="IPR036724">
    <property type="entry name" value="Cobalamin-bd_sf"/>
</dbReference>
<dbReference type="SMART" id="SM00729">
    <property type="entry name" value="Elp3"/>
    <property type="match status" value="1"/>
</dbReference>
<organism evidence="8 9">
    <name type="scientific">Aliidongia dinghuensis</name>
    <dbReference type="NCBI Taxonomy" id="1867774"/>
    <lineage>
        <taxon>Bacteria</taxon>
        <taxon>Pseudomonadati</taxon>
        <taxon>Pseudomonadota</taxon>
        <taxon>Alphaproteobacteria</taxon>
        <taxon>Rhodospirillales</taxon>
        <taxon>Dongiaceae</taxon>
        <taxon>Aliidongia</taxon>
    </lineage>
</organism>
<dbReference type="InterPro" id="IPR034466">
    <property type="entry name" value="Methyltransferase_Class_B"/>
</dbReference>
<evidence type="ECO:0000256" key="3">
    <source>
        <dbReference type="ARBA" id="ARBA00022723"/>
    </source>
</evidence>
<dbReference type="Pfam" id="PF02310">
    <property type="entry name" value="B12-binding"/>
    <property type="match status" value="1"/>
</dbReference>
<evidence type="ECO:0000256" key="1">
    <source>
        <dbReference type="ARBA" id="ARBA00001966"/>
    </source>
</evidence>
<dbReference type="Proteomes" id="UP000646365">
    <property type="component" value="Unassembled WGS sequence"/>
</dbReference>
<feature type="domain" description="Radical SAM core" evidence="7">
    <location>
        <begin position="161"/>
        <end position="391"/>
    </location>
</feature>
<dbReference type="InterPro" id="IPR058240">
    <property type="entry name" value="rSAM_sf"/>
</dbReference>
<dbReference type="InterPro" id="IPR034530">
    <property type="entry name" value="HpnP-like"/>
</dbReference>
<keyword evidence="5" id="KW-0411">Iron-sulfur</keyword>
<dbReference type="InterPro" id="IPR007197">
    <property type="entry name" value="rSAM"/>
</dbReference>
<evidence type="ECO:0000256" key="2">
    <source>
        <dbReference type="ARBA" id="ARBA00022691"/>
    </source>
</evidence>
<dbReference type="PANTHER" id="PTHR43409">
    <property type="entry name" value="ANAEROBIC MAGNESIUM-PROTOPORPHYRIN IX MONOMETHYL ESTER CYCLASE-RELATED"/>
    <property type="match status" value="1"/>
</dbReference>
<dbReference type="InterPro" id="IPR006638">
    <property type="entry name" value="Elp3/MiaA/NifB-like_rSAM"/>
</dbReference>
<comment type="cofactor">
    <cofactor evidence="1">
        <name>[4Fe-4S] cluster</name>
        <dbReference type="ChEBI" id="CHEBI:49883"/>
    </cofactor>
</comment>
<evidence type="ECO:0000313" key="9">
    <source>
        <dbReference type="Proteomes" id="UP000646365"/>
    </source>
</evidence>
<dbReference type="SFLD" id="SFLDG01123">
    <property type="entry name" value="methyltransferase_(Class_B)"/>
    <property type="match status" value="1"/>
</dbReference>
<evidence type="ECO:0000259" key="7">
    <source>
        <dbReference type="PROSITE" id="PS51918"/>
    </source>
</evidence>
<dbReference type="RefSeq" id="WP_189043799.1">
    <property type="nucleotide sequence ID" value="NZ_BMJQ01000003.1"/>
</dbReference>
<reference evidence="8" key="2">
    <citation type="submission" date="2020-09" db="EMBL/GenBank/DDBJ databases">
        <authorList>
            <person name="Sun Q."/>
            <person name="Zhou Y."/>
        </authorList>
    </citation>
    <scope>NUCLEOTIDE SEQUENCE</scope>
    <source>
        <strain evidence="8">CGMCC 1.15725</strain>
    </source>
</reference>